<protein>
    <submittedName>
        <fullName evidence="3">Capsule polysaccharide export inner-membrane protein KpsE</fullName>
    </submittedName>
</protein>
<dbReference type="RefSeq" id="WP_237262903.1">
    <property type="nucleotide sequence ID" value="NZ_AP024202.1"/>
</dbReference>
<keyword evidence="2" id="KW-0472">Membrane</keyword>
<gene>
    <name evidence="3" type="primary">kpsE</name>
    <name evidence="3" type="ORF">THMIRHAM_05230</name>
</gene>
<proteinExistence type="predicted"/>
<name>A0ABM7MBL9_9GAMM</name>
<organism evidence="3 4">
    <name type="scientific">Thiomicrorhabdus immobilis</name>
    <dbReference type="NCBI Taxonomy" id="2791037"/>
    <lineage>
        <taxon>Bacteria</taxon>
        <taxon>Pseudomonadati</taxon>
        <taxon>Pseudomonadota</taxon>
        <taxon>Gammaproteobacteria</taxon>
        <taxon>Thiotrichales</taxon>
        <taxon>Piscirickettsiaceae</taxon>
        <taxon>Thiomicrorhabdus</taxon>
    </lineage>
</organism>
<evidence type="ECO:0000313" key="4">
    <source>
        <dbReference type="Proteomes" id="UP001054820"/>
    </source>
</evidence>
<feature type="coiled-coil region" evidence="1">
    <location>
        <begin position="176"/>
        <end position="203"/>
    </location>
</feature>
<dbReference type="Proteomes" id="UP001054820">
    <property type="component" value="Chromosome"/>
</dbReference>
<keyword evidence="2" id="KW-0812">Transmembrane</keyword>
<sequence length="366" mass="41836">MKNYKQILKKYPIWFLSLVIAILISVYWSFFATDRYVSTAHIVLQTPDVAPPELSFSSLMTGTSTSNKSDLLLLRDFLLSTDMLKALDAELDLRSHFSDETIDYFSRMREANLPIEYFHDYYLRRINIELDDYAGVLVVKSSAFKPEVAKAITDRLLKYGEQHMNQMGQKLAADQVSFIEKQVEKLNQNLQLIRIKVLAYQDDNELISPTSTVESYSGIISQLRTDLAGLYTQKSVLGNFQSQRSPEMIKLNSQIKALQKQIAIENSKLTAKQGQSLNKVSAEYETLLLQERFAQELYSNALATLEGTRVEAARKLKQVSVTQTAAIPEYPIEPNRLYNITVTILLLLLVTIILSMIYEIIRDHRD</sequence>
<evidence type="ECO:0000313" key="3">
    <source>
        <dbReference type="EMBL" id="BCN92738.1"/>
    </source>
</evidence>
<keyword evidence="4" id="KW-1185">Reference proteome</keyword>
<keyword evidence="2" id="KW-1133">Transmembrane helix</keyword>
<dbReference type="EMBL" id="AP024202">
    <property type="protein sequence ID" value="BCN92738.1"/>
    <property type="molecule type" value="Genomic_DNA"/>
</dbReference>
<feature type="transmembrane region" description="Helical" evidence="2">
    <location>
        <begin position="12"/>
        <end position="31"/>
    </location>
</feature>
<accession>A0ABM7MBL9</accession>
<dbReference type="PANTHER" id="PTHR32309:SF13">
    <property type="entry name" value="FERRIC ENTEROBACTIN TRANSPORT PROTEIN FEPE"/>
    <property type="match status" value="1"/>
</dbReference>
<reference evidence="3" key="1">
    <citation type="journal article" date="2022" name="Arch. Microbiol.">
        <title>Thiomicrorhabdus immobilis sp. nov., a mesophilic sulfur-oxidizing bacterium isolated from sediment of a brackish lake in northern Japan.</title>
        <authorList>
            <person name="Kojima H."/>
            <person name="Mochizuki J."/>
            <person name="Kanda M."/>
            <person name="Watanabe T."/>
            <person name="Fukui M."/>
        </authorList>
    </citation>
    <scope>NUCLEOTIDE SEQUENCE</scope>
    <source>
        <strain evidence="3">Am19</strain>
    </source>
</reference>
<evidence type="ECO:0000256" key="1">
    <source>
        <dbReference type="SAM" id="Coils"/>
    </source>
</evidence>
<keyword evidence="1" id="KW-0175">Coiled coil</keyword>
<evidence type="ECO:0000256" key="2">
    <source>
        <dbReference type="SAM" id="Phobius"/>
    </source>
</evidence>
<dbReference type="PANTHER" id="PTHR32309">
    <property type="entry name" value="TYROSINE-PROTEIN KINASE"/>
    <property type="match status" value="1"/>
</dbReference>
<dbReference type="InterPro" id="IPR050445">
    <property type="entry name" value="Bact_polysacc_biosynth/exp"/>
</dbReference>
<feature type="transmembrane region" description="Helical" evidence="2">
    <location>
        <begin position="337"/>
        <end position="361"/>
    </location>
</feature>